<evidence type="ECO:0000256" key="9">
    <source>
        <dbReference type="ARBA" id="ARBA00038489"/>
    </source>
</evidence>
<reference evidence="13" key="2">
    <citation type="submission" date="2022-10" db="EMBL/GenBank/DDBJ databases">
        <authorList>
            <person name="Trinh H.N."/>
        </authorList>
    </citation>
    <scope>NUCLEOTIDE SEQUENCE</scope>
    <source>
        <strain evidence="13">RN2-1</strain>
    </source>
</reference>
<dbReference type="InterPro" id="IPR050924">
    <property type="entry name" value="Peroxiredoxin_BCP/PrxQ"/>
</dbReference>
<keyword evidence="6" id="KW-1015">Disulfide bond</keyword>
<dbReference type="InterPro" id="IPR013766">
    <property type="entry name" value="Thioredoxin_domain"/>
</dbReference>
<dbReference type="EMBL" id="JAPDNT010000002">
    <property type="protein sequence ID" value="MCW3473853.1"/>
    <property type="molecule type" value="Genomic_DNA"/>
</dbReference>
<keyword evidence="5" id="KW-0560">Oxidoreductase</keyword>
<evidence type="ECO:0000256" key="5">
    <source>
        <dbReference type="ARBA" id="ARBA00023002"/>
    </source>
</evidence>
<comment type="catalytic activity">
    <reaction evidence="11">
        <text>a hydroperoxide + [thioredoxin]-dithiol = an alcohol + [thioredoxin]-disulfide + H2O</text>
        <dbReference type="Rhea" id="RHEA:62620"/>
        <dbReference type="Rhea" id="RHEA-COMP:10698"/>
        <dbReference type="Rhea" id="RHEA-COMP:10700"/>
        <dbReference type="ChEBI" id="CHEBI:15377"/>
        <dbReference type="ChEBI" id="CHEBI:29950"/>
        <dbReference type="ChEBI" id="CHEBI:30879"/>
        <dbReference type="ChEBI" id="CHEBI:35924"/>
        <dbReference type="ChEBI" id="CHEBI:50058"/>
        <dbReference type="EC" id="1.11.1.24"/>
    </reaction>
</comment>
<keyword evidence="3" id="KW-0575">Peroxidase</keyword>
<dbReference type="InterPro" id="IPR000866">
    <property type="entry name" value="AhpC/TSA"/>
</dbReference>
<comment type="similarity">
    <text evidence="9">Belongs to the peroxiredoxin family. BCP/PrxQ subfamily.</text>
</comment>
<reference evidence="13" key="1">
    <citation type="submission" date="2022-09" db="EMBL/GenBank/DDBJ databases">
        <title>Rhodovastum sp. nov. RN2-1 isolated from soil in Seongnam, South Korea.</title>
        <authorList>
            <person name="Le N.T."/>
        </authorList>
    </citation>
    <scope>NUCLEOTIDE SEQUENCE</scope>
    <source>
        <strain evidence="13">RN2-1</strain>
    </source>
</reference>
<dbReference type="GO" id="GO:0034599">
    <property type="term" value="P:cellular response to oxidative stress"/>
    <property type="evidence" value="ECO:0007669"/>
    <property type="project" value="TreeGrafter"/>
</dbReference>
<feature type="domain" description="Thioredoxin" evidence="12">
    <location>
        <begin position="44"/>
        <end position="217"/>
    </location>
</feature>
<evidence type="ECO:0000256" key="8">
    <source>
        <dbReference type="ARBA" id="ARBA00032824"/>
    </source>
</evidence>
<dbReference type="GO" id="GO:0005737">
    <property type="term" value="C:cytoplasm"/>
    <property type="evidence" value="ECO:0007669"/>
    <property type="project" value="TreeGrafter"/>
</dbReference>
<dbReference type="GO" id="GO:0008379">
    <property type="term" value="F:thioredoxin peroxidase activity"/>
    <property type="evidence" value="ECO:0007669"/>
    <property type="project" value="TreeGrafter"/>
</dbReference>
<evidence type="ECO:0000256" key="6">
    <source>
        <dbReference type="ARBA" id="ARBA00023157"/>
    </source>
</evidence>
<dbReference type="RefSeq" id="WP_264712471.1">
    <property type="nucleotide sequence ID" value="NZ_JAPDNT010000002.1"/>
</dbReference>
<evidence type="ECO:0000256" key="1">
    <source>
        <dbReference type="ARBA" id="ARBA00003330"/>
    </source>
</evidence>
<evidence type="ECO:0000256" key="10">
    <source>
        <dbReference type="ARBA" id="ARBA00042639"/>
    </source>
</evidence>
<dbReference type="SUPFAM" id="SSF52833">
    <property type="entry name" value="Thioredoxin-like"/>
    <property type="match status" value="1"/>
</dbReference>
<dbReference type="PANTHER" id="PTHR42801">
    <property type="entry name" value="THIOREDOXIN-DEPENDENT PEROXIDE REDUCTASE"/>
    <property type="match status" value="1"/>
</dbReference>
<dbReference type="Pfam" id="PF00578">
    <property type="entry name" value="AhpC-TSA"/>
    <property type="match status" value="1"/>
</dbReference>
<proteinExistence type="inferred from homology"/>
<evidence type="ECO:0000256" key="7">
    <source>
        <dbReference type="ARBA" id="ARBA00023284"/>
    </source>
</evidence>
<dbReference type="Gene3D" id="3.40.30.10">
    <property type="entry name" value="Glutaredoxin"/>
    <property type="match status" value="1"/>
</dbReference>
<dbReference type="Proteomes" id="UP001165679">
    <property type="component" value="Unassembled WGS sequence"/>
</dbReference>
<dbReference type="PANTHER" id="PTHR42801:SF7">
    <property type="entry name" value="SLL1159 PROTEIN"/>
    <property type="match status" value="1"/>
</dbReference>
<evidence type="ECO:0000256" key="11">
    <source>
        <dbReference type="ARBA" id="ARBA00049091"/>
    </source>
</evidence>
<dbReference type="GO" id="GO:0045454">
    <property type="term" value="P:cell redox homeostasis"/>
    <property type="evidence" value="ECO:0007669"/>
    <property type="project" value="TreeGrafter"/>
</dbReference>
<dbReference type="PROSITE" id="PS51352">
    <property type="entry name" value="THIOREDOXIN_2"/>
    <property type="match status" value="1"/>
</dbReference>
<evidence type="ECO:0000313" key="14">
    <source>
        <dbReference type="Proteomes" id="UP001165679"/>
    </source>
</evidence>
<name>A0AA42CCR8_9PROT</name>
<comment type="function">
    <text evidence="1">Thiol-specific peroxidase that catalyzes the reduction of hydrogen peroxide and organic hydroperoxides to water and alcohols, respectively. Plays a role in cell protection against oxidative stress by detoxifying peroxides and as sensor of hydrogen peroxide-mediated signaling events.</text>
</comment>
<evidence type="ECO:0000259" key="12">
    <source>
        <dbReference type="PROSITE" id="PS51352"/>
    </source>
</evidence>
<accession>A0AA42CCR8</accession>
<comment type="caution">
    <text evidence="13">The sequence shown here is derived from an EMBL/GenBank/DDBJ whole genome shotgun (WGS) entry which is preliminary data.</text>
</comment>
<gene>
    <name evidence="13" type="ORF">OL599_04620</name>
</gene>
<organism evidence="13 14">
    <name type="scientific">Limobrevibacterium gyesilva</name>
    <dbReference type="NCBI Taxonomy" id="2991712"/>
    <lineage>
        <taxon>Bacteria</taxon>
        <taxon>Pseudomonadati</taxon>
        <taxon>Pseudomonadota</taxon>
        <taxon>Alphaproteobacteria</taxon>
        <taxon>Acetobacterales</taxon>
        <taxon>Acetobacteraceae</taxon>
        <taxon>Limobrevibacterium</taxon>
    </lineage>
</organism>
<keyword evidence="7" id="KW-0676">Redox-active center</keyword>
<dbReference type="EC" id="1.11.1.24" evidence="2"/>
<evidence type="ECO:0000256" key="4">
    <source>
        <dbReference type="ARBA" id="ARBA00022862"/>
    </source>
</evidence>
<protein>
    <recommendedName>
        <fullName evidence="2">thioredoxin-dependent peroxiredoxin</fullName>
        <ecNumber evidence="2">1.11.1.24</ecNumber>
    </recommendedName>
    <alternativeName>
        <fullName evidence="8">Thioredoxin peroxidase</fullName>
    </alternativeName>
    <alternativeName>
        <fullName evidence="10">Thioredoxin-dependent peroxiredoxin Bcp</fullName>
    </alternativeName>
</protein>
<dbReference type="CDD" id="cd02970">
    <property type="entry name" value="PRX_like2"/>
    <property type="match status" value="1"/>
</dbReference>
<dbReference type="AlphaFoldDB" id="A0AA42CCR8"/>
<keyword evidence="4" id="KW-0049">Antioxidant</keyword>
<dbReference type="InterPro" id="IPR036249">
    <property type="entry name" value="Thioredoxin-like_sf"/>
</dbReference>
<evidence type="ECO:0000256" key="3">
    <source>
        <dbReference type="ARBA" id="ARBA00022559"/>
    </source>
</evidence>
<evidence type="ECO:0000256" key="2">
    <source>
        <dbReference type="ARBA" id="ARBA00013017"/>
    </source>
</evidence>
<keyword evidence="14" id="KW-1185">Reference proteome</keyword>
<evidence type="ECO:0000313" key="13">
    <source>
        <dbReference type="EMBL" id="MCW3473853.1"/>
    </source>
</evidence>
<sequence length="221" mass="24201">MESLAKQLDTFLEALLERVDPATAAVLERAENARAKMVLVKTAVGKGDVAPDFTLPDQHGNKVSLHEALTHGPVVLTFFRGGWCPFCSLALRAIDRILPELTRAGASLLAVSPQSAPATLSTVERNTLHFPVLSDRDNEVARRYGLVWELDPDMRALYQRLGHDLPRINGVDSWELPIAAGYVIGRDGRVALAHVDPRTTSRLEPKDALEAVCQLQVQPAK</sequence>